<dbReference type="EMBL" id="AP003634">
    <property type="protein sequence ID" value="BAD53651.1"/>
    <property type="molecule type" value="Genomic_DNA"/>
</dbReference>
<organism evidence="3 4">
    <name type="scientific">Oryza sativa subsp. japonica</name>
    <name type="common">Rice</name>
    <dbReference type="NCBI Taxonomy" id="39947"/>
    <lineage>
        <taxon>Eukaryota</taxon>
        <taxon>Viridiplantae</taxon>
        <taxon>Streptophyta</taxon>
        <taxon>Embryophyta</taxon>
        <taxon>Tracheophyta</taxon>
        <taxon>Spermatophyta</taxon>
        <taxon>Magnoliopsida</taxon>
        <taxon>Liliopsida</taxon>
        <taxon>Poales</taxon>
        <taxon>Poaceae</taxon>
        <taxon>BOP clade</taxon>
        <taxon>Oryzoideae</taxon>
        <taxon>Oryzeae</taxon>
        <taxon>Oryzinae</taxon>
        <taxon>Oryza</taxon>
        <taxon>Oryza sativa</taxon>
    </lineage>
</organism>
<reference evidence="2" key="1">
    <citation type="submission" date="2001-05" db="EMBL/GenBank/DDBJ databases">
        <title>Oryza sativa nipponbare(GA3) genomic DNA, chromosome 6, PAC clone:P0655A07.</title>
        <authorList>
            <person name="Sasaki T."/>
            <person name="Matsumoto T."/>
            <person name="Yamamoto K."/>
        </authorList>
    </citation>
    <scope>NUCLEOTIDE SEQUENCE</scope>
</reference>
<evidence type="ECO:0000256" key="1">
    <source>
        <dbReference type="SAM" id="MobiDB-lite"/>
    </source>
</evidence>
<evidence type="ECO:0000313" key="4">
    <source>
        <dbReference type="Proteomes" id="UP000000763"/>
    </source>
</evidence>
<name>Q5Z7Y8_ORYSJ</name>
<dbReference type="Proteomes" id="UP000000763">
    <property type="component" value="Chromosome 6"/>
</dbReference>
<dbReference type="EMBL" id="AP004329">
    <property type="protein sequence ID" value="BAD54052.1"/>
    <property type="molecule type" value="Genomic_DNA"/>
</dbReference>
<feature type="compositionally biased region" description="Basic residues" evidence="1">
    <location>
        <begin position="69"/>
        <end position="87"/>
    </location>
</feature>
<reference evidence="4" key="3">
    <citation type="journal article" date="2005" name="Nature">
        <title>The map-based sequence of the rice genome.</title>
        <authorList>
            <consortium name="International rice genome sequencing project (IRGSP)"/>
            <person name="Matsumoto T."/>
            <person name="Wu J."/>
            <person name="Kanamori H."/>
            <person name="Katayose Y."/>
            <person name="Fujisawa M."/>
            <person name="Namiki N."/>
            <person name="Mizuno H."/>
            <person name="Yamamoto K."/>
            <person name="Antonio B.A."/>
            <person name="Baba T."/>
            <person name="Sakata K."/>
            <person name="Nagamura Y."/>
            <person name="Aoki H."/>
            <person name="Arikawa K."/>
            <person name="Arita K."/>
            <person name="Bito T."/>
            <person name="Chiden Y."/>
            <person name="Fujitsuka N."/>
            <person name="Fukunaka R."/>
            <person name="Hamada M."/>
            <person name="Harada C."/>
            <person name="Hayashi A."/>
            <person name="Hijishita S."/>
            <person name="Honda M."/>
            <person name="Hosokawa S."/>
            <person name="Ichikawa Y."/>
            <person name="Idonuma A."/>
            <person name="Iijima M."/>
            <person name="Ikeda M."/>
            <person name="Ikeno M."/>
            <person name="Ito K."/>
            <person name="Ito S."/>
            <person name="Ito T."/>
            <person name="Ito Y."/>
            <person name="Ito Y."/>
            <person name="Iwabuchi A."/>
            <person name="Kamiya K."/>
            <person name="Karasawa W."/>
            <person name="Kurita K."/>
            <person name="Katagiri S."/>
            <person name="Kikuta A."/>
            <person name="Kobayashi H."/>
            <person name="Kobayashi N."/>
            <person name="Machita K."/>
            <person name="Maehara T."/>
            <person name="Masukawa M."/>
            <person name="Mizubayashi T."/>
            <person name="Mukai Y."/>
            <person name="Nagasaki H."/>
            <person name="Nagata Y."/>
            <person name="Naito S."/>
            <person name="Nakashima M."/>
            <person name="Nakama Y."/>
            <person name="Nakamichi Y."/>
            <person name="Nakamura M."/>
            <person name="Meguro A."/>
            <person name="Negishi M."/>
            <person name="Ohta I."/>
            <person name="Ohta T."/>
            <person name="Okamoto M."/>
            <person name="Ono N."/>
            <person name="Saji S."/>
            <person name="Sakaguchi M."/>
            <person name="Sakai K."/>
            <person name="Shibata M."/>
            <person name="Shimokawa T."/>
            <person name="Song J."/>
            <person name="Takazaki Y."/>
            <person name="Terasawa K."/>
            <person name="Tsugane M."/>
            <person name="Tsuji K."/>
            <person name="Ueda S."/>
            <person name="Waki K."/>
            <person name="Yamagata H."/>
            <person name="Yamamoto M."/>
            <person name="Yamamoto S."/>
            <person name="Yamane H."/>
            <person name="Yoshiki S."/>
            <person name="Yoshihara R."/>
            <person name="Yukawa K."/>
            <person name="Zhong H."/>
            <person name="Yano M."/>
            <person name="Yuan Q."/>
            <person name="Ouyang S."/>
            <person name="Liu J."/>
            <person name="Jones K.M."/>
            <person name="Gansberger K."/>
            <person name="Moffat K."/>
            <person name="Hill J."/>
            <person name="Bera J."/>
            <person name="Fadrosh D."/>
            <person name="Jin S."/>
            <person name="Johri S."/>
            <person name="Kim M."/>
            <person name="Overton L."/>
            <person name="Reardon M."/>
            <person name="Tsitrin T."/>
            <person name="Vuong H."/>
            <person name="Weaver B."/>
            <person name="Ciecko A."/>
            <person name="Tallon L."/>
            <person name="Jackson J."/>
            <person name="Pai G."/>
            <person name="Aken S.V."/>
            <person name="Utterback T."/>
            <person name="Reidmuller S."/>
            <person name="Feldblyum T."/>
            <person name="Hsiao J."/>
            <person name="Zismann V."/>
            <person name="Iobst S."/>
            <person name="de Vazeille A.R."/>
            <person name="Buell C.R."/>
            <person name="Ying K."/>
            <person name="Li Y."/>
            <person name="Lu T."/>
            <person name="Huang Y."/>
            <person name="Zhao Q."/>
            <person name="Feng Q."/>
            <person name="Zhang L."/>
            <person name="Zhu J."/>
            <person name="Weng Q."/>
            <person name="Mu J."/>
            <person name="Lu Y."/>
            <person name="Fan D."/>
            <person name="Liu Y."/>
            <person name="Guan J."/>
            <person name="Zhang Y."/>
            <person name="Yu S."/>
            <person name="Liu X."/>
            <person name="Zhang Y."/>
            <person name="Hong G."/>
            <person name="Han B."/>
            <person name="Choisne N."/>
            <person name="Demange N."/>
            <person name="Orjeda G."/>
            <person name="Samain S."/>
            <person name="Cattolico L."/>
            <person name="Pelletier E."/>
            <person name="Couloux A."/>
            <person name="Segurens B."/>
            <person name="Wincker P."/>
            <person name="D'Hont A."/>
            <person name="Scarpelli C."/>
            <person name="Weissenbach J."/>
            <person name="Salanoubat M."/>
            <person name="Quetier F."/>
            <person name="Yu Y."/>
            <person name="Kim H.R."/>
            <person name="Rambo T."/>
            <person name="Currie J."/>
            <person name="Collura K."/>
            <person name="Luo M."/>
            <person name="Yang T."/>
            <person name="Ammiraju J.S.S."/>
            <person name="Engler F."/>
            <person name="Soderlund C."/>
            <person name="Wing R.A."/>
            <person name="Palmer L.E."/>
            <person name="de la Bastide M."/>
            <person name="Spiegel L."/>
            <person name="Nascimento L."/>
            <person name="Zutavern T."/>
            <person name="O'Shaughnessy A."/>
            <person name="Dike S."/>
            <person name="Dedhia N."/>
            <person name="Preston R."/>
            <person name="Balija V."/>
            <person name="McCombie W.R."/>
            <person name="Chow T."/>
            <person name="Chen H."/>
            <person name="Chung M."/>
            <person name="Chen C."/>
            <person name="Shaw J."/>
            <person name="Wu H."/>
            <person name="Hsiao K."/>
            <person name="Chao Y."/>
            <person name="Chu M."/>
            <person name="Cheng C."/>
            <person name="Hour A."/>
            <person name="Lee P."/>
            <person name="Lin S."/>
            <person name="Lin Y."/>
            <person name="Liou J."/>
            <person name="Liu S."/>
            <person name="Hsing Y."/>
            <person name="Raghuvanshi S."/>
            <person name="Mohanty A."/>
            <person name="Bharti A.K."/>
            <person name="Gaur A."/>
            <person name="Gupta V."/>
            <person name="Kumar D."/>
            <person name="Ravi V."/>
            <person name="Vij S."/>
            <person name="Kapur A."/>
            <person name="Khurana P."/>
            <person name="Khurana P."/>
            <person name="Khurana J.P."/>
            <person name="Tyagi A.K."/>
            <person name="Gaikwad K."/>
            <person name="Singh A."/>
            <person name="Dalal V."/>
            <person name="Srivastava S."/>
            <person name="Dixit A."/>
            <person name="Pal A.K."/>
            <person name="Ghazi I.A."/>
            <person name="Yadav M."/>
            <person name="Pandit A."/>
            <person name="Bhargava A."/>
            <person name="Sureshbabu K."/>
            <person name="Batra K."/>
            <person name="Sharma T.R."/>
            <person name="Mohapatra T."/>
            <person name="Singh N.K."/>
            <person name="Messing J."/>
            <person name="Nelson A.B."/>
            <person name="Fuks G."/>
            <person name="Kavchok S."/>
            <person name="Keizer G."/>
            <person name="Linton E."/>
            <person name="Llaca V."/>
            <person name="Song R."/>
            <person name="Tanyolac B."/>
            <person name="Young S."/>
            <person name="Ho-Il K."/>
            <person name="Hahn J.H."/>
            <person name="Sangsakoo G."/>
            <person name="Vanavichit A."/>
            <person name="de Mattos Luiz.A.T."/>
            <person name="Zimmer P.D."/>
            <person name="Malone G."/>
            <person name="Dellagostin O."/>
            <person name="de Oliveira A.C."/>
            <person name="Bevan M."/>
            <person name="Bancroft I."/>
            <person name="Minx P."/>
            <person name="Cordum H."/>
            <person name="Wilson R."/>
            <person name="Cheng Z."/>
            <person name="Jin W."/>
            <person name="Jiang J."/>
            <person name="Leong S.A."/>
            <person name="Iwama H."/>
            <person name="Gojobori T."/>
            <person name="Itoh T."/>
            <person name="Niimura Y."/>
            <person name="Fujii Y."/>
            <person name="Habara T."/>
            <person name="Sakai H."/>
            <person name="Sato Y."/>
            <person name="Wilson G."/>
            <person name="Kumar K."/>
            <person name="McCouch S."/>
            <person name="Juretic N."/>
            <person name="Hoen D."/>
            <person name="Wright S."/>
            <person name="Bruskiewich R."/>
            <person name="Bureau T."/>
            <person name="Miyao A."/>
            <person name="Hirochika H."/>
            <person name="Nishikawa T."/>
            <person name="Kadowaki K."/>
            <person name="Sugiura M."/>
            <person name="Burr B."/>
            <person name="Sasaki T."/>
        </authorList>
    </citation>
    <scope>NUCLEOTIDE SEQUENCE [LARGE SCALE GENOMIC DNA]</scope>
    <source>
        <strain evidence="4">cv. Nipponbare</strain>
    </source>
</reference>
<evidence type="ECO:0000313" key="2">
    <source>
        <dbReference type="EMBL" id="BAD53651.1"/>
    </source>
</evidence>
<sequence>MGGRLRGWLRAAGGRRAGEEPMPTVLDEVAAVELEDAGHGGLPLPGALPGLLVIRVKLLHREHMFRRGGARLGRGRRTPRARARASRRPCGAEEP</sequence>
<evidence type="ECO:0000313" key="3">
    <source>
        <dbReference type="EMBL" id="BAD54052.1"/>
    </source>
</evidence>
<reference evidence="4" key="4">
    <citation type="journal article" date="2008" name="Nucleic Acids Res.">
        <title>The rice annotation project database (RAP-DB): 2008 update.</title>
        <authorList>
            <consortium name="The rice annotation project (RAP)"/>
        </authorList>
    </citation>
    <scope>GENOME REANNOTATION</scope>
    <source>
        <strain evidence="4">cv. Nipponbare</strain>
    </source>
</reference>
<protein>
    <submittedName>
        <fullName evidence="3">Uncharacterized protein</fullName>
    </submittedName>
</protein>
<gene>
    <name evidence="3" type="ORF">OJ1663_H12.5</name>
    <name evidence="2" type="ORF">P0655A07.38</name>
</gene>
<dbReference type="AlphaFoldDB" id="Q5Z7Y8"/>
<proteinExistence type="predicted"/>
<reference evidence="3" key="2">
    <citation type="submission" date="2001-11" db="EMBL/GenBank/DDBJ databases">
        <title>Oryza sativa nipponbare(GA3) genomic DNA, chromosome 6, BAC clone:OJ1663_H12.</title>
        <authorList>
            <person name="Sasaki T."/>
            <person name="Matsumoto T."/>
            <person name="Yamamoto K."/>
        </authorList>
    </citation>
    <scope>NUCLEOTIDE SEQUENCE</scope>
</reference>
<accession>Q5Z7Y8</accession>
<feature type="region of interest" description="Disordered" evidence="1">
    <location>
        <begin position="69"/>
        <end position="95"/>
    </location>
</feature>